<evidence type="ECO:0000256" key="5">
    <source>
        <dbReference type="ARBA" id="ARBA00022842"/>
    </source>
</evidence>
<dbReference type="Pfam" id="PF00293">
    <property type="entry name" value="NUDIX"/>
    <property type="match status" value="1"/>
</dbReference>
<dbReference type="EMBL" id="UGQE01000001">
    <property type="protein sequence ID" value="STZ10332.1"/>
    <property type="molecule type" value="Genomic_DNA"/>
</dbReference>
<reference evidence="8 10" key="1">
    <citation type="submission" date="2017-02" db="EMBL/GenBank/DDBJ databases">
        <title>Draft genome sequence of Moraxella caviae CCUG 355 type strain.</title>
        <authorList>
            <person name="Engstrom-Jakobsson H."/>
            <person name="Salva-Serra F."/>
            <person name="Thorell K."/>
            <person name="Gonzales-Siles L."/>
            <person name="Karlsson R."/>
            <person name="Boulund F."/>
            <person name="Engstrand L."/>
            <person name="Moore E."/>
        </authorList>
    </citation>
    <scope>NUCLEOTIDE SEQUENCE [LARGE SCALE GENOMIC DNA]</scope>
    <source>
        <strain evidence="8 10">CCUG 355</strain>
    </source>
</reference>
<sequence length="275" mass="30031">MPNSASKGFIDKTCVSVSQSSRFFELAQHLANYQGDDVLAPPAINTAAVAQMRALNAKSASAPNHRLDNSSKNLLLKNTHSPNAAKFDALPDACVLVAITDEAMPRVLLTRRASNLTSHAGEVSFVGGKRDLGDVSSWAVALREACEEVALRAADVQLLGFLPMQISKKGLLVRPVVASINPAAVQYLSPNADEIDKLFWLELDYLCQNAPSEQVFRHQQANQTMALHTPAWAVDLDGDDAPEVVWGLTGRILANLLEIGFGVRYDWYYRLQNCE</sequence>
<reference evidence="9 11" key="2">
    <citation type="submission" date="2018-06" db="EMBL/GenBank/DDBJ databases">
        <authorList>
            <consortium name="Pathogen Informatics"/>
            <person name="Doyle S."/>
        </authorList>
    </citation>
    <scope>NUCLEOTIDE SEQUENCE [LARGE SCALE GENOMIC DNA]</scope>
    <source>
        <strain evidence="9 11">NCTC10293</strain>
    </source>
</reference>
<keyword evidence="6" id="KW-0464">Manganese</keyword>
<comment type="cofactor">
    <cofactor evidence="2">
        <name>Mg(2+)</name>
        <dbReference type="ChEBI" id="CHEBI:18420"/>
    </cofactor>
</comment>
<dbReference type="Proteomes" id="UP000190435">
    <property type="component" value="Unassembled WGS sequence"/>
</dbReference>
<keyword evidence="4 9" id="KW-0378">Hydrolase</keyword>
<dbReference type="Proteomes" id="UP000255279">
    <property type="component" value="Unassembled WGS sequence"/>
</dbReference>
<dbReference type="AlphaFoldDB" id="A0A1T0A1N0"/>
<keyword evidence="5" id="KW-0460">Magnesium</keyword>
<keyword evidence="3" id="KW-0479">Metal-binding</keyword>
<dbReference type="EMBL" id="MUXU01000038">
    <property type="protein sequence ID" value="OOR89643.1"/>
    <property type="molecule type" value="Genomic_DNA"/>
</dbReference>
<evidence type="ECO:0000256" key="2">
    <source>
        <dbReference type="ARBA" id="ARBA00001946"/>
    </source>
</evidence>
<dbReference type="CDD" id="cd03426">
    <property type="entry name" value="NUDIX_CoAse_Nudt7"/>
    <property type="match status" value="1"/>
</dbReference>
<dbReference type="InterPro" id="IPR015797">
    <property type="entry name" value="NUDIX_hydrolase-like_dom_sf"/>
</dbReference>
<dbReference type="InterPro" id="IPR045121">
    <property type="entry name" value="CoAse"/>
</dbReference>
<comment type="cofactor">
    <cofactor evidence="1">
        <name>Mn(2+)</name>
        <dbReference type="ChEBI" id="CHEBI:29035"/>
    </cofactor>
</comment>
<evidence type="ECO:0000256" key="4">
    <source>
        <dbReference type="ARBA" id="ARBA00022801"/>
    </source>
</evidence>
<evidence type="ECO:0000313" key="10">
    <source>
        <dbReference type="Proteomes" id="UP000190435"/>
    </source>
</evidence>
<proteinExistence type="predicted"/>
<evidence type="ECO:0000256" key="3">
    <source>
        <dbReference type="ARBA" id="ARBA00022723"/>
    </source>
</evidence>
<dbReference type="Gene3D" id="3.90.79.10">
    <property type="entry name" value="Nucleoside Triphosphate Pyrophosphohydrolase"/>
    <property type="match status" value="1"/>
</dbReference>
<dbReference type="PANTHER" id="PTHR12992">
    <property type="entry name" value="NUDIX HYDROLASE"/>
    <property type="match status" value="1"/>
</dbReference>
<dbReference type="PANTHER" id="PTHR12992:SF11">
    <property type="entry name" value="MITOCHONDRIAL COENZYME A DIPHOSPHATASE NUDT8"/>
    <property type="match status" value="1"/>
</dbReference>
<evidence type="ECO:0000256" key="6">
    <source>
        <dbReference type="ARBA" id="ARBA00023211"/>
    </source>
</evidence>
<dbReference type="STRING" id="34060.B0181_06665"/>
<dbReference type="GO" id="GO:0046872">
    <property type="term" value="F:metal ion binding"/>
    <property type="evidence" value="ECO:0007669"/>
    <property type="project" value="UniProtKB-KW"/>
</dbReference>
<dbReference type="SUPFAM" id="SSF55811">
    <property type="entry name" value="Nudix"/>
    <property type="match status" value="1"/>
</dbReference>
<evidence type="ECO:0000313" key="9">
    <source>
        <dbReference type="EMBL" id="STZ10332.1"/>
    </source>
</evidence>
<dbReference type="GO" id="GO:0010945">
    <property type="term" value="F:coenzyme A diphosphatase activity"/>
    <property type="evidence" value="ECO:0007669"/>
    <property type="project" value="InterPro"/>
</dbReference>
<name>A0A1T0A1N0_9GAMM</name>
<evidence type="ECO:0000256" key="1">
    <source>
        <dbReference type="ARBA" id="ARBA00001936"/>
    </source>
</evidence>
<evidence type="ECO:0000259" key="7">
    <source>
        <dbReference type="PROSITE" id="PS51462"/>
    </source>
</evidence>
<dbReference type="OrthoDB" id="9802805at2"/>
<accession>A0A1T0A1N0</accession>
<feature type="domain" description="Nudix hydrolase" evidence="7">
    <location>
        <begin position="90"/>
        <end position="223"/>
    </location>
</feature>
<gene>
    <name evidence="8" type="ORF">B0181_06665</name>
    <name evidence="9" type="ORF">NCTC10293_00664</name>
</gene>
<keyword evidence="10" id="KW-1185">Reference proteome</keyword>
<protein>
    <submittedName>
        <fullName evidence="9">Putative NUDIX hydrolase</fullName>
    </submittedName>
</protein>
<organism evidence="8 10">
    <name type="scientific">Moraxella caviae</name>
    <dbReference type="NCBI Taxonomy" id="34060"/>
    <lineage>
        <taxon>Bacteria</taxon>
        <taxon>Pseudomonadati</taxon>
        <taxon>Pseudomonadota</taxon>
        <taxon>Gammaproteobacteria</taxon>
        <taxon>Moraxellales</taxon>
        <taxon>Moraxellaceae</taxon>
        <taxon>Moraxella</taxon>
    </lineage>
</organism>
<dbReference type="PROSITE" id="PS51462">
    <property type="entry name" value="NUDIX"/>
    <property type="match status" value="1"/>
</dbReference>
<dbReference type="RefSeq" id="WP_078276725.1">
    <property type="nucleotide sequence ID" value="NZ_CAACXO010000004.1"/>
</dbReference>
<evidence type="ECO:0000313" key="11">
    <source>
        <dbReference type="Proteomes" id="UP000255279"/>
    </source>
</evidence>
<dbReference type="InterPro" id="IPR000086">
    <property type="entry name" value="NUDIX_hydrolase_dom"/>
</dbReference>
<evidence type="ECO:0000313" key="8">
    <source>
        <dbReference type="EMBL" id="OOR89643.1"/>
    </source>
</evidence>